<dbReference type="InParanoid" id="A0A0G4G630"/>
<name>A0A0G4G630_VITBC</name>
<accession>A0A0G4G630</accession>
<dbReference type="Proteomes" id="UP000041254">
    <property type="component" value="Unassembled WGS sequence"/>
</dbReference>
<sequence>MREIMMEVADQEEQRLAAADEQRTAERTSRRRHLRVGLVGVGGYRCTLSLKARVMNVWAGQPTRFQVGGLNRLSFFEWVPQLGVLVTASKRGPPVLVYSIIRCKHTQRLYFKANCRVMDYHRHVDPATISGNGGNGGDTTGSEMAIRFGQRTLLLRRERPTREQDGEGAEGSPHRGRGAALLGRLLGLTAN</sequence>
<organism evidence="2 3">
    <name type="scientific">Vitrella brassicaformis (strain CCMP3155)</name>
    <dbReference type="NCBI Taxonomy" id="1169540"/>
    <lineage>
        <taxon>Eukaryota</taxon>
        <taxon>Sar</taxon>
        <taxon>Alveolata</taxon>
        <taxon>Colpodellida</taxon>
        <taxon>Vitrellaceae</taxon>
        <taxon>Vitrella</taxon>
    </lineage>
</organism>
<keyword evidence="3" id="KW-1185">Reference proteome</keyword>
<evidence type="ECO:0000313" key="2">
    <source>
        <dbReference type="EMBL" id="CEM23864.1"/>
    </source>
</evidence>
<proteinExistence type="predicted"/>
<feature type="compositionally biased region" description="Basic and acidic residues" evidence="1">
    <location>
        <begin position="156"/>
        <end position="165"/>
    </location>
</feature>
<dbReference type="AlphaFoldDB" id="A0A0G4G630"/>
<evidence type="ECO:0000313" key="3">
    <source>
        <dbReference type="Proteomes" id="UP000041254"/>
    </source>
</evidence>
<evidence type="ECO:0000256" key="1">
    <source>
        <dbReference type="SAM" id="MobiDB-lite"/>
    </source>
</evidence>
<feature type="region of interest" description="Disordered" evidence="1">
    <location>
        <begin position="156"/>
        <end position="177"/>
    </location>
</feature>
<dbReference type="EMBL" id="CDMY01000571">
    <property type="protein sequence ID" value="CEM23864.1"/>
    <property type="molecule type" value="Genomic_DNA"/>
</dbReference>
<reference evidence="2 3" key="1">
    <citation type="submission" date="2014-11" db="EMBL/GenBank/DDBJ databases">
        <authorList>
            <person name="Zhu J."/>
            <person name="Qi W."/>
            <person name="Song R."/>
        </authorList>
    </citation>
    <scope>NUCLEOTIDE SEQUENCE [LARGE SCALE GENOMIC DNA]</scope>
</reference>
<protein>
    <submittedName>
        <fullName evidence="2">Uncharacterized protein</fullName>
    </submittedName>
</protein>
<dbReference type="VEuPathDB" id="CryptoDB:Vbra_17179"/>
<gene>
    <name evidence="2" type="ORF">Vbra_17179</name>
</gene>